<gene>
    <name evidence="6" type="ORF">Csa_7G197550</name>
</gene>
<reference evidence="6 7" key="4">
    <citation type="journal article" date="2011" name="BMC Genomics">
        <title>RNA-Seq improves annotation of protein-coding genes in the cucumber genome.</title>
        <authorList>
            <person name="Li Z."/>
            <person name="Zhang Z."/>
            <person name="Yan P."/>
            <person name="Huang S."/>
            <person name="Fei Z."/>
            <person name="Lin K."/>
        </authorList>
    </citation>
    <scope>NUCLEOTIDE SEQUENCE [LARGE SCALE GENOMIC DNA]</scope>
    <source>
        <strain evidence="7">cv. 9930</strain>
    </source>
</reference>
<dbReference type="Gramene" id="KGN44123">
    <property type="protein sequence ID" value="KGN44123"/>
    <property type="gene ID" value="Csa_7G197550"/>
</dbReference>
<comment type="similarity">
    <text evidence="2">Belongs to the RecX family.</text>
</comment>
<accession>A0A0A0K3P4</accession>
<evidence type="ECO:0000256" key="3">
    <source>
        <dbReference type="ARBA" id="ARBA00018111"/>
    </source>
</evidence>
<evidence type="ECO:0000256" key="4">
    <source>
        <dbReference type="ARBA" id="ARBA00022490"/>
    </source>
</evidence>
<keyword evidence="4" id="KW-0963">Cytoplasm</keyword>
<feature type="domain" description="RecX third three-helical" evidence="5">
    <location>
        <begin position="83"/>
        <end position="125"/>
    </location>
</feature>
<evidence type="ECO:0000256" key="2">
    <source>
        <dbReference type="ARBA" id="ARBA00009695"/>
    </source>
</evidence>
<organism evidence="6 7">
    <name type="scientific">Cucumis sativus</name>
    <name type="common">Cucumber</name>
    <dbReference type="NCBI Taxonomy" id="3659"/>
    <lineage>
        <taxon>Eukaryota</taxon>
        <taxon>Viridiplantae</taxon>
        <taxon>Streptophyta</taxon>
        <taxon>Embryophyta</taxon>
        <taxon>Tracheophyta</taxon>
        <taxon>Spermatophyta</taxon>
        <taxon>Magnoliopsida</taxon>
        <taxon>eudicotyledons</taxon>
        <taxon>Gunneridae</taxon>
        <taxon>Pentapetalae</taxon>
        <taxon>rosids</taxon>
        <taxon>fabids</taxon>
        <taxon>Cucurbitales</taxon>
        <taxon>Cucurbitaceae</taxon>
        <taxon>Benincaseae</taxon>
        <taxon>Cucumis</taxon>
    </lineage>
</organism>
<dbReference type="InterPro" id="IPR003783">
    <property type="entry name" value="Regulatory_RecX"/>
</dbReference>
<evidence type="ECO:0000313" key="7">
    <source>
        <dbReference type="Proteomes" id="UP000029981"/>
    </source>
</evidence>
<evidence type="ECO:0000313" key="6">
    <source>
        <dbReference type="EMBL" id="KGN44123.1"/>
    </source>
</evidence>
<dbReference type="PANTHER" id="PTHR33602">
    <property type="entry name" value="REGULATORY PROTEIN RECX FAMILY PROTEIN"/>
    <property type="match status" value="1"/>
</dbReference>
<dbReference type="GO" id="GO:0006282">
    <property type="term" value="P:regulation of DNA repair"/>
    <property type="evidence" value="ECO:0007669"/>
    <property type="project" value="InterPro"/>
</dbReference>
<dbReference type="InterPro" id="IPR036388">
    <property type="entry name" value="WH-like_DNA-bd_sf"/>
</dbReference>
<sequence>MGCMLKHFLIRGGLPPVGDLGRSSRQVQPIFICHIAKELIFVLALVTKGIGGEVAQKAIKLVFEDDKESGEGMKVALSKVSMDRLFVEASKQWMRGQDAPRETRKSRIVRWLQYRGFDWDVTKTILKKLQTKYPP</sequence>
<dbReference type="EMBL" id="CM002928">
    <property type="protein sequence ID" value="KGN44123.1"/>
    <property type="molecule type" value="Genomic_DNA"/>
</dbReference>
<dbReference type="GO" id="GO:0005737">
    <property type="term" value="C:cytoplasm"/>
    <property type="evidence" value="ECO:0007669"/>
    <property type="project" value="UniProtKB-SubCell"/>
</dbReference>
<dbReference type="Gene3D" id="1.10.10.10">
    <property type="entry name" value="Winged helix-like DNA-binding domain superfamily/Winged helix DNA-binding domain"/>
    <property type="match status" value="1"/>
</dbReference>
<dbReference type="PANTHER" id="PTHR33602:SF1">
    <property type="entry name" value="REGULATORY PROTEIN RECX FAMILY PROTEIN"/>
    <property type="match status" value="1"/>
</dbReference>
<name>A0A0A0K3P4_CUCSA</name>
<keyword evidence="7" id="KW-1185">Reference proteome</keyword>
<dbReference type="Proteomes" id="UP000029981">
    <property type="component" value="Chromosome 7"/>
</dbReference>
<reference evidence="6 7" key="1">
    <citation type="journal article" date="2009" name="Nat. Genet.">
        <title>The genome of the cucumber, Cucumis sativus L.</title>
        <authorList>
            <person name="Huang S."/>
            <person name="Li R."/>
            <person name="Zhang Z."/>
            <person name="Li L."/>
            <person name="Gu X."/>
            <person name="Fan W."/>
            <person name="Lucas W.J."/>
            <person name="Wang X."/>
            <person name="Xie B."/>
            <person name="Ni P."/>
            <person name="Ren Y."/>
            <person name="Zhu H."/>
            <person name="Li J."/>
            <person name="Lin K."/>
            <person name="Jin W."/>
            <person name="Fei Z."/>
            <person name="Li G."/>
            <person name="Staub J."/>
            <person name="Kilian A."/>
            <person name="van der Vossen E.A."/>
            <person name="Wu Y."/>
            <person name="Guo J."/>
            <person name="He J."/>
            <person name="Jia Z."/>
            <person name="Ren Y."/>
            <person name="Tian G."/>
            <person name="Lu Y."/>
            <person name="Ruan J."/>
            <person name="Qian W."/>
            <person name="Wang M."/>
            <person name="Huang Q."/>
            <person name="Li B."/>
            <person name="Xuan Z."/>
            <person name="Cao J."/>
            <person name="Asan"/>
            <person name="Wu Z."/>
            <person name="Zhang J."/>
            <person name="Cai Q."/>
            <person name="Bai Y."/>
            <person name="Zhao B."/>
            <person name="Han Y."/>
            <person name="Li Y."/>
            <person name="Li X."/>
            <person name="Wang S."/>
            <person name="Shi Q."/>
            <person name="Liu S."/>
            <person name="Cho W.K."/>
            <person name="Kim J.Y."/>
            <person name="Xu Y."/>
            <person name="Heller-Uszynska K."/>
            <person name="Miao H."/>
            <person name="Cheng Z."/>
            <person name="Zhang S."/>
            <person name="Wu J."/>
            <person name="Yang Y."/>
            <person name="Kang H."/>
            <person name="Li M."/>
            <person name="Liang H."/>
            <person name="Ren X."/>
            <person name="Shi Z."/>
            <person name="Wen M."/>
            <person name="Jian M."/>
            <person name="Yang H."/>
            <person name="Zhang G."/>
            <person name="Yang Z."/>
            <person name="Chen R."/>
            <person name="Liu S."/>
            <person name="Li J."/>
            <person name="Ma L."/>
            <person name="Liu H."/>
            <person name="Zhou Y."/>
            <person name="Zhao J."/>
            <person name="Fang X."/>
            <person name="Li G."/>
            <person name="Fang L."/>
            <person name="Li Y."/>
            <person name="Liu D."/>
            <person name="Zheng H."/>
            <person name="Zhang Y."/>
            <person name="Qin N."/>
            <person name="Li Z."/>
            <person name="Yang G."/>
            <person name="Yang S."/>
            <person name="Bolund L."/>
            <person name="Kristiansen K."/>
            <person name="Zheng H."/>
            <person name="Li S."/>
            <person name="Zhang X."/>
            <person name="Yang H."/>
            <person name="Wang J."/>
            <person name="Sun R."/>
            <person name="Zhang B."/>
            <person name="Jiang S."/>
            <person name="Wang J."/>
            <person name="Du Y."/>
            <person name="Li S."/>
        </authorList>
    </citation>
    <scope>NUCLEOTIDE SEQUENCE [LARGE SCALE GENOMIC DNA]</scope>
    <source>
        <strain evidence="7">cv. 9930</strain>
    </source>
</reference>
<dbReference type="Pfam" id="PF21981">
    <property type="entry name" value="RecX_HTH3"/>
    <property type="match status" value="1"/>
</dbReference>
<dbReference type="OMA" id="CHIAKEL"/>
<evidence type="ECO:0000259" key="5">
    <source>
        <dbReference type="Pfam" id="PF21981"/>
    </source>
</evidence>
<dbReference type="AlphaFoldDB" id="A0A0A0K3P4"/>
<comment type="subcellular location">
    <subcellularLocation>
        <location evidence="1">Cytoplasm</location>
    </subcellularLocation>
</comment>
<dbReference type="InterPro" id="IPR053925">
    <property type="entry name" value="RecX_HTH_3rd"/>
</dbReference>
<reference evidence="6 7" key="2">
    <citation type="journal article" date="2009" name="PLoS ONE">
        <title>An integrated genetic and cytogenetic map of the cucumber genome.</title>
        <authorList>
            <person name="Ren Y."/>
            <person name="Zhang Z."/>
            <person name="Liu J."/>
            <person name="Staub J.E."/>
            <person name="Han Y."/>
            <person name="Cheng Z."/>
            <person name="Li X."/>
            <person name="Lu J."/>
            <person name="Miao H."/>
            <person name="Kang H."/>
            <person name="Xie B."/>
            <person name="Gu X."/>
            <person name="Wang X."/>
            <person name="Du Y."/>
            <person name="Jin W."/>
            <person name="Huang S."/>
        </authorList>
    </citation>
    <scope>NUCLEOTIDE SEQUENCE [LARGE SCALE GENOMIC DNA]</scope>
    <source>
        <strain evidence="7">cv. 9930</strain>
    </source>
</reference>
<evidence type="ECO:0000256" key="1">
    <source>
        <dbReference type="ARBA" id="ARBA00004496"/>
    </source>
</evidence>
<protein>
    <recommendedName>
        <fullName evidence="3">Regulatory protein RecX</fullName>
    </recommendedName>
</protein>
<dbReference type="STRING" id="3659.A0A0A0K3P4"/>
<proteinExistence type="inferred from homology"/>
<dbReference type="eggNOG" id="KOG0017">
    <property type="taxonomic scope" value="Eukaryota"/>
</dbReference>
<reference evidence="6 7" key="3">
    <citation type="journal article" date="2010" name="BMC Genomics">
        <title>Transcriptome sequencing and comparative analysis of cucumber flowers with different sex types.</title>
        <authorList>
            <person name="Guo S."/>
            <person name="Zheng Y."/>
            <person name="Joung J.G."/>
            <person name="Liu S."/>
            <person name="Zhang Z."/>
            <person name="Crasta O.R."/>
            <person name="Sobral B.W."/>
            <person name="Xu Y."/>
            <person name="Huang S."/>
            <person name="Fei Z."/>
        </authorList>
    </citation>
    <scope>NUCLEOTIDE SEQUENCE [LARGE SCALE GENOMIC DNA]</scope>
    <source>
        <strain evidence="7">cv. 9930</strain>
    </source>
</reference>